<evidence type="ECO:0000259" key="4">
    <source>
        <dbReference type="PROSITE" id="PS01180"/>
    </source>
</evidence>
<name>A0A8S4ADB6_9EUPU</name>
<dbReference type="Proteomes" id="UP000678393">
    <property type="component" value="Unassembled WGS sequence"/>
</dbReference>
<dbReference type="PANTHER" id="PTHR24251:SF45">
    <property type="entry name" value="METALLOENDOPEPTIDASE"/>
    <property type="match status" value="1"/>
</dbReference>
<feature type="domain" description="CUB" evidence="4">
    <location>
        <begin position="287"/>
        <end position="396"/>
    </location>
</feature>
<dbReference type="OrthoDB" id="6154841at2759"/>
<dbReference type="InterPro" id="IPR035914">
    <property type="entry name" value="Sperma_CUB_dom_sf"/>
</dbReference>
<protein>
    <recommendedName>
        <fullName evidence="4">CUB domain-containing protein</fullName>
    </recommendedName>
</protein>
<keyword evidence="1" id="KW-0677">Repeat</keyword>
<dbReference type="InterPro" id="IPR000859">
    <property type="entry name" value="CUB_dom"/>
</dbReference>
<evidence type="ECO:0000313" key="5">
    <source>
        <dbReference type="EMBL" id="CAG5136886.1"/>
    </source>
</evidence>
<proteinExistence type="predicted"/>
<feature type="domain" description="CUB" evidence="4">
    <location>
        <begin position="402"/>
        <end position="478"/>
    </location>
</feature>
<organism evidence="5 6">
    <name type="scientific">Candidula unifasciata</name>
    <dbReference type="NCBI Taxonomy" id="100452"/>
    <lineage>
        <taxon>Eukaryota</taxon>
        <taxon>Metazoa</taxon>
        <taxon>Spiralia</taxon>
        <taxon>Lophotrochozoa</taxon>
        <taxon>Mollusca</taxon>
        <taxon>Gastropoda</taxon>
        <taxon>Heterobranchia</taxon>
        <taxon>Euthyneura</taxon>
        <taxon>Panpulmonata</taxon>
        <taxon>Eupulmonata</taxon>
        <taxon>Stylommatophora</taxon>
        <taxon>Helicina</taxon>
        <taxon>Helicoidea</taxon>
        <taxon>Geomitridae</taxon>
        <taxon>Candidula</taxon>
    </lineage>
</organism>
<feature type="domain" description="CUB" evidence="4">
    <location>
        <begin position="1"/>
        <end position="45"/>
    </location>
</feature>
<dbReference type="SMART" id="SM00042">
    <property type="entry name" value="CUB"/>
    <property type="match status" value="3"/>
</dbReference>
<comment type="caution">
    <text evidence="5">The sequence shown here is derived from an EMBL/GenBank/DDBJ whole genome shotgun (WGS) entry which is preliminary data.</text>
</comment>
<dbReference type="Pfam" id="PF00431">
    <property type="entry name" value="CUB"/>
    <property type="match status" value="5"/>
</dbReference>
<sequence length="478" mass="52745">MIGCYCGNRQNIPEVIKSTGNQMYITFMSNHEGSSRGFSGFYRSNYGPQHGCGGVLRQSNGTITSLDADGNGLYEDDMDCEWRIYVDENKRVTLNVMDLNLENELFFGCQDYLQIYDGLTKNDELLTELCGSSVPNYTISASSNVRLGSLPHRLEKELCWFQSYVSRAVCGGALNATSTPQTISSLNYPTAAGETVSCTWFIDSGDPSQHVRLHVTDLQLLESWGCQSERLIFSDQPKGDYAQELVYCGSVLPHSFDSIGARVKISYYLRTTSGSHGFQLTYQIADCNQNISKGSGHFVSPKYPSYYPANSNCTIQVTSPENTTLALYFHDFRIEDAPACGKDFLEIKNSSSATVARLCGHNQPSPVFMTDNLATLRFQSDAEGGNVGYDIIFISSTQGPGCGGNITGLESGEFTSPGYPGSFSDPMTCVWFITPDTGRTIQWHVSFMSEPEGDCDNNYVSFYDGFPEFNTLISHYCA</sequence>
<dbReference type="AlphaFoldDB" id="A0A8S4ADB6"/>
<dbReference type="FunFam" id="2.60.120.290:FF:000005">
    <property type="entry name" value="Procollagen C-endopeptidase enhancer 1"/>
    <property type="match status" value="1"/>
</dbReference>
<comment type="caution">
    <text evidence="3">Lacks conserved residue(s) required for the propagation of feature annotation.</text>
</comment>
<evidence type="ECO:0000256" key="2">
    <source>
        <dbReference type="ARBA" id="ARBA00023157"/>
    </source>
</evidence>
<evidence type="ECO:0000256" key="1">
    <source>
        <dbReference type="ARBA" id="ARBA00022737"/>
    </source>
</evidence>
<feature type="non-terminal residue" evidence="5">
    <location>
        <position position="478"/>
    </location>
</feature>
<evidence type="ECO:0000256" key="3">
    <source>
        <dbReference type="PROSITE-ProRule" id="PRU00059"/>
    </source>
</evidence>
<evidence type="ECO:0000313" key="6">
    <source>
        <dbReference type="Proteomes" id="UP000678393"/>
    </source>
</evidence>
<dbReference type="Gene3D" id="2.60.120.290">
    <property type="entry name" value="Spermadhesin, CUB domain"/>
    <property type="match status" value="5"/>
</dbReference>
<feature type="disulfide bond" evidence="3">
    <location>
        <begin position="402"/>
        <end position="429"/>
    </location>
</feature>
<dbReference type="PROSITE" id="PS01180">
    <property type="entry name" value="CUB"/>
    <property type="match status" value="5"/>
</dbReference>
<reference evidence="5" key="1">
    <citation type="submission" date="2021-04" db="EMBL/GenBank/DDBJ databases">
        <authorList>
            <consortium name="Molecular Ecology Group"/>
        </authorList>
    </citation>
    <scope>NUCLEOTIDE SEQUENCE</scope>
</reference>
<keyword evidence="6" id="KW-1185">Reference proteome</keyword>
<gene>
    <name evidence="5" type="ORF">CUNI_LOCUS22444</name>
</gene>
<dbReference type="SUPFAM" id="SSF49854">
    <property type="entry name" value="Spermadhesin, CUB domain"/>
    <property type="match status" value="5"/>
</dbReference>
<dbReference type="CDD" id="cd00041">
    <property type="entry name" value="CUB"/>
    <property type="match status" value="4"/>
</dbReference>
<accession>A0A8S4ADB6</accession>
<feature type="domain" description="CUB" evidence="4">
    <location>
        <begin position="52"/>
        <end position="144"/>
    </location>
</feature>
<dbReference type="EMBL" id="CAJHNH020008584">
    <property type="protein sequence ID" value="CAG5136886.1"/>
    <property type="molecule type" value="Genomic_DNA"/>
</dbReference>
<keyword evidence="2 3" id="KW-1015">Disulfide bond</keyword>
<feature type="domain" description="CUB" evidence="4">
    <location>
        <begin position="170"/>
        <end position="285"/>
    </location>
</feature>
<dbReference type="PANTHER" id="PTHR24251">
    <property type="entry name" value="OVOCHYMASE-RELATED"/>
    <property type="match status" value="1"/>
</dbReference>